<dbReference type="Proteomes" id="UP000694843">
    <property type="component" value="Unplaced"/>
</dbReference>
<dbReference type="GO" id="GO:0030246">
    <property type="term" value="F:carbohydrate binding"/>
    <property type="evidence" value="ECO:0007669"/>
    <property type="project" value="UniProtKB-KW"/>
</dbReference>
<feature type="domain" description="Ricin B lectin" evidence="12">
    <location>
        <begin position="429"/>
        <end position="548"/>
    </location>
</feature>
<comment type="pathway">
    <text evidence="11">Protein modification; protein glycosylation.</text>
</comment>
<dbReference type="CTD" id="33556"/>
<dbReference type="Gene3D" id="2.80.10.50">
    <property type="match status" value="1"/>
</dbReference>
<dbReference type="Pfam" id="PF02709">
    <property type="entry name" value="Glyco_transf_7C"/>
    <property type="match status" value="1"/>
</dbReference>
<protein>
    <recommendedName>
        <fullName evidence="11">Polypeptide N-acetylgalactosaminyltransferase</fullName>
        <ecNumber evidence="11">2.4.1.-</ecNumber>
    </recommendedName>
    <alternativeName>
        <fullName evidence="11">Protein-UDP acetylgalactosaminyltransferase</fullName>
    </alternativeName>
</protein>
<keyword evidence="7" id="KW-1133">Transmembrane helix</keyword>
<dbReference type="Pfam" id="PF00652">
    <property type="entry name" value="Ricin_B_lectin"/>
    <property type="match status" value="1"/>
</dbReference>
<evidence type="ECO:0000259" key="12">
    <source>
        <dbReference type="SMART" id="SM00458"/>
    </source>
</evidence>
<keyword evidence="9" id="KW-0472">Membrane</keyword>
<keyword evidence="4" id="KW-0812">Transmembrane</keyword>
<dbReference type="FunFam" id="3.90.550.10:FF:000195">
    <property type="entry name" value="Polypeptide N-acetylgalactosaminyltransferase like 6"/>
    <property type="match status" value="1"/>
</dbReference>
<dbReference type="GO" id="GO:0006493">
    <property type="term" value="P:protein O-linked glycosylation"/>
    <property type="evidence" value="ECO:0007669"/>
    <property type="project" value="TreeGrafter"/>
</dbReference>
<dbReference type="SUPFAM" id="SSF53448">
    <property type="entry name" value="Nucleotide-diphospho-sugar transferases"/>
    <property type="match status" value="1"/>
</dbReference>
<keyword evidence="11" id="KW-0464">Manganese</keyword>
<dbReference type="InterPro" id="IPR045885">
    <property type="entry name" value="GalNAc-T"/>
</dbReference>
<evidence type="ECO:0000256" key="1">
    <source>
        <dbReference type="ARBA" id="ARBA00004323"/>
    </source>
</evidence>
<dbReference type="SMART" id="SM00458">
    <property type="entry name" value="RICIN"/>
    <property type="match status" value="1"/>
</dbReference>
<dbReference type="InterPro" id="IPR035992">
    <property type="entry name" value="Ricin_B-like_lectins"/>
</dbReference>
<dbReference type="Pfam" id="PF00535">
    <property type="entry name" value="Glycos_transf_2"/>
    <property type="match status" value="1"/>
</dbReference>
<gene>
    <name evidence="14" type="primary">LOC108680802</name>
</gene>
<organism evidence="13 14">
    <name type="scientific">Hyalella azteca</name>
    <name type="common">Amphipod</name>
    <dbReference type="NCBI Taxonomy" id="294128"/>
    <lineage>
        <taxon>Eukaryota</taxon>
        <taxon>Metazoa</taxon>
        <taxon>Ecdysozoa</taxon>
        <taxon>Arthropoda</taxon>
        <taxon>Crustacea</taxon>
        <taxon>Multicrustacea</taxon>
        <taxon>Malacostraca</taxon>
        <taxon>Eumalacostraca</taxon>
        <taxon>Peracarida</taxon>
        <taxon>Amphipoda</taxon>
        <taxon>Senticaudata</taxon>
        <taxon>Talitrida</taxon>
        <taxon>Talitroidea</taxon>
        <taxon>Hyalellidae</taxon>
        <taxon>Hyalella</taxon>
    </lineage>
</organism>
<keyword evidence="6" id="KW-0735">Signal-anchor</keyword>
<evidence type="ECO:0000256" key="11">
    <source>
        <dbReference type="RuleBase" id="RU361242"/>
    </source>
</evidence>
<dbReference type="CDD" id="cd02510">
    <property type="entry name" value="pp-GalNAc-T"/>
    <property type="match status" value="1"/>
</dbReference>
<evidence type="ECO:0000256" key="3">
    <source>
        <dbReference type="ARBA" id="ARBA00022679"/>
    </source>
</evidence>
<keyword evidence="5 11" id="KW-0430">Lectin</keyword>
<comment type="subcellular location">
    <subcellularLocation>
        <location evidence="1 11">Golgi apparatus membrane</location>
        <topology evidence="1 11">Single-pass type II membrane protein</topology>
    </subcellularLocation>
</comment>
<comment type="cofactor">
    <cofactor evidence="11">
        <name>Mn(2+)</name>
        <dbReference type="ChEBI" id="CHEBI:29035"/>
    </cofactor>
</comment>
<dbReference type="OrthoDB" id="429263at2759"/>
<dbReference type="PANTHER" id="PTHR11675:SF119">
    <property type="entry name" value="POLYPEPTIDE N-ACETYLGALACTOSAMINYLTRANSFERASE 2"/>
    <property type="match status" value="1"/>
</dbReference>
<dbReference type="InterPro" id="IPR001173">
    <property type="entry name" value="Glyco_trans_2-like"/>
</dbReference>
<dbReference type="EC" id="2.4.1.-" evidence="11"/>
<comment type="similarity">
    <text evidence="2 11">Belongs to the glycosyltransferase 2 family. GalNAc-T subfamily.</text>
</comment>
<dbReference type="InterPro" id="IPR029044">
    <property type="entry name" value="Nucleotide-diphossugar_trans"/>
</dbReference>
<evidence type="ECO:0000313" key="13">
    <source>
        <dbReference type="Proteomes" id="UP000694843"/>
    </source>
</evidence>
<name>A0A8B7PI48_HYAAZ</name>
<evidence type="ECO:0000256" key="2">
    <source>
        <dbReference type="ARBA" id="ARBA00005680"/>
    </source>
</evidence>
<evidence type="ECO:0000256" key="10">
    <source>
        <dbReference type="ARBA" id="ARBA00023157"/>
    </source>
</evidence>
<reference evidence="14" key="1">
    <citation type="submission" date="2025-08" db="UniProtKB">
        <authorList>
            <consortium name="RefSeq"/>
        </authorList>
    </citation>
    <scope>IDENTIFICATION</scope>
    <source>
        <tissue evidence="14">Whole organism</tissue>
    </source>
</reference>
<evidence type="ECO:0000256" key="7">
    <source>
        <dbReference type="ARBA" id="ARBA00022989"/>
    </source>
</evidence>
<dbReference type="KEGG" id="hazt:108680802"/>
<dbReference type="SUPFAM" id="SSF50370">
    <property type="entry name" value="Ricin B-like lectins"/>
    <property type="match status" value="1"/>
</dbReference>
<keyword evidence="10 11" id="KW-1015">Disulfide bond</keyword>
<evidence type="ECO:0000256" key="5">
    <source>
        <dbReference type="ARBA" id="ARBA00022734"/>
    </source>
</evidence>
<evidence type="ECO:0000256" key="6">
    <source>
        <dbReference type="ARBA" id="ARBA00022968"/>
    </source>
</evidence>
<evidence type="ECO:0000313" key="14">
    <source>
        <dbReference type="RefSeq" id="XP_018025197.1"/>
    </source>
</evidence>
<dbReference type="InterPro" id="IPR027791">
    <property type="entry name" value="Galactosyl_T_C"/>
</dbReference>
<keyword evidence="8 11" id="KW-0333">Golgi apparatus</keyword>
<dbReference type="InterPro" id="IPR000772">
    <property type="entry name" value="Ricin_B_lectin"/>
</dbReference>
<dbReference type="PANTHER" id="PTHR11675">
    <property type="entry name" value="N-ACETYLGALACTOSAMINYLTRANSFERASE"/>
    <property type="match status" value="1"/>
</dbReference>
<dbReference type="GO" id="GO:0000139">
    <property type="term" value="C:Golgi membrane"/>
    <property type="evidence" value="ECO:0007669"/>
    <property type="project" value="UniProtKB-SubCell"/>
</dbReference>
<sequence>MRRNCKLILLVTLVWTLIAVVYLNKVKYDKNENLALRLQQPASANERLPRHSPHAGVAIDRHTYNGSYNTSSSKLSQLEKTTHSKFKFNKFNIIPSIFGNSYNDNTGEFLDEKAYIRAATVKPGADAYSRNKFNQAESDRLASNRAIPDTRNAMCRSITWDHLSLPATSVIITFHNEARSTLLRTVVSVLNRSPPHLVQEIVLVDDFSDDPSDGAELAKIQKVRVLRNTKREGLMRSRVRGAEAATASVLTFLDSHCECNVQWLQPLLARVHEVRCVHQDPSLTPRAPRTPMIAGGLFMINKQYFEKLGKYDMDMDIWGGENLEISFRVWQCGGSLEIVPCSRVGHVFRKQHPYSFPGGSGNVFARNTRRAAEVWMDDYKKFYYNAVPLAKTINYGNIESRLELRRQLSCRSFRWYLETVYPELKTPDGGHQTVGSFKQGLKCLDTLGHHSEGTVGIFTCHGNGGNQEWTVTLDGLVKHRELCLMVGYSDPPLLVGYSDPPLLKWERAGGERLLKAATQELCADSARHGSVTAERCDAAVLTQRWHFTKN</sequence>
<dbReference type="RefSeq" id="XP_018025197.1">
    <property type="nucleotide sequence ID" value="XM_018169708.2"/>
</dbReference>
<keyword evidence="3 11" id="KW-0808">Transferase</keyword>
<keyword evidence="13" id="KW-1185">Reference proteome</keyword>
<dbReference type="GeneID" id="108680802"/>
<evidence type="ECO:0000256" key="8">
    <source>
        <dbReference type="ARBA" id="ARBA00023034"/>
    </source>
</evidence>
<proteinExistence type="inferred from homology"/>
<dbReference type="GO" id="GO:0004653">
    <property type="term" value="F:polypeptide N-acetylgalactosaminyltransferase activity"/>
    <property type="evidence" value="ECO:0007669"/>
    <property type="project" value="TreeGrafter"/>
</dbReference>
<evidence type="ECO:0000256" key="4">
    <source>
        <dbReference type="ARBA" id="ARBA00022692"/>
    </source>
</evidence>
<keyword evidence="11" id="KW-0328">Glycosyltransferase</keyword>
<dbReference type="UniPathway" id="UPA00378"/>
<dbReference type="PROSITE" id="PS50231">
    <property type="entry name" value="RICIN_B_LECTIN"/>
    <property type="match status" value="1"/>
</dbReference>
<dbReference type="Gene3D" id="3.90.550.10">
    <property type="entry name" value="Spore Coat Polysaccharide Biosynthesis Protein SpsA, Chain A"/>
    <property type="match status" value="2"/>
</dbReference>
<evidence type="ECO:0000256" key="9">
    <source>
        <dbReference type="ARBA" id="ARBA00023136"/>
    </source>
</evidence>
<accession>A0A8B7PI48</accession>
<dbReference type="AlphaFoldDB" id="A0A8B7PI48"/>